<keyword evidence="3" id="KW-1185">Reference proteome</keyword>
<keyword evidence="1" id="KW-0472">Membrane</keyword>
<dbReference type="Proteomes" id="UP001595921">
    <property type="component" value="Unassembled WGS sequence"/>
</dbReference>
<evidence type="ECO:0000313" key="3">
    <source>
        <dbReference type="Proteomes" id="UP001595921"/>
    </source>
</evidence>
<feature type="transmembrane region" description="Helical" evidence="1">
    <location>
        <begin position="36"/>
        <end position="56"/>
    </location>
</feature>
<protein>
    <submittedName>
        <fullName evidence="2">Uncharacterized protein</fullName>
    </submittedName>
</protein>
<dbReference type="RefSeq" id="WP_267619831.1">
    <property type="nucleotide sequence ID" value="NZ_JAODIW010000004.1"/>
</dbReference>
<evidence type="ECO:0000256" key="1">
    <source>
        <dbReference type="SAM" id="Phobius"/>
    </source>
</evidence>
<keyword evidence="1" id="KW-0812">Transmembrane</keyword>
<reference evidence="2 3" key="1">
    <citation type="journal article" date="2019" name="Int. J. Syst. Evol. Microbiol.">
        <title>The Global Catalogue of Microorganisms (GCM) 10K type strain sequencing project: providing services to taxonomists for standard genome sequencing and annotation.</title>
        <authorList>
            <consortium name="The Broad Institute Genomics Platform"/>
            <consortium name="The Broad Institute Genome Sequencing Center for Infectious Disease"/>
            <person name="Wu L."/>
            <person name="Ma J."/>
        </authorList>
    </citation>
    <scope>NUCLEOTIDE SEQUENCE [LARGE SCALE GENOMIC DNA]</scope>
    <source>
        <strain evidence="2 3">CGMCC 1.12553</strain>
    </source>
</reference>
<dbReference type="EMBL" id="JBHSDS010000007">
    <property type="protein sequence ID" value="MFC4358900.1"/>
    <property type="molecule type" value="Genomic_DNA"/>
</dbReference>
<proteinExistence type="predicted"/>
<dbReference type="AlphaFoldDB" id="A0ABD5PE14"/>
<keyword evidence="1" id="KW-1133">Transmembrane helix</keyword>
<name>A0ABD5PE14_9EURY</name>
<evidence type="ECO:0000313" key="2">
    <source>
        <dbReference type="EMBL" id="MFC4358900.1"/>
    </source>
</evidence>
<comment type="caution">
    <text evidence="2">The sequence shown here is derived from an EMBL/GenBank/DDBJ whole genome shotgun (WGS) entry which is preliminary data.</text>
</comment>
<accession>A0ABD5PE14</accession>
<sequence>MPYARDPLVSSPSSRGLLALLVGVAVGALVARTDPVAAVAVGLSVAMSLYVLFAVGTRDAPP</sequence>
<organism evidence="2 3">
    <name type="scientific">Halobium salinum</name>
    <dbReference type="NCBI Taxonomy" id="1364940"/>
    <lineage>
        <taxon>Archaea</taxon>
        <taxon>Methanobacteriati</taxon>
        <taxon>Methanobacteriota</taxon>
        <taxon>Stenosarchaea group</taxon>
        <taxon>Halobacteria</taxon>
        <taxon>Halobacteriales</taxon>
        <taxon>Haloferacaceae</taxon>
        <taxon>Halobium</taxon>
    </lineage>
</organism>
<gene>
    <name evidence="2" type="ORF">ACFO0N_13200</name>
</gene>
<feature type="transmembrane region" description="Helical" evidence="1">
    <location>
        <begin position="12"/>
        <end position="30"/>
    </location>
</feature>